<evidence type="ECO:0000313" key="3">
    <source>
        <dbReference type="Proteomes" id="UP000077926"/>
    </source>
</evidence>
<protein>
    <submittedName>
        <fullName evidence="2">Uncharacterized protein</fullName>
    </submittedName>
</protein>
<dbReference type="STRING" id="264697.ABE28_013840"/>
<dbReference type="KEGG" id="bmur:ABE28_013840"/>
<dbReference type="EMBL" id="CP017080">
    <property type="protein sequence ID" value="AOH55435.1"/>
    <property type="molecule type" value="Genomic_DNA"/>
</dbReference>
<dbReference type="InterPro" id="IPR020205">
    <property type="entry name" value="Uncharacterised_YwnF_TM"/>
</dbReference>
<name>A0A1B3XQF5_9BACI</name>
<feature type="transmembrane region" description="Helical" evidence="1">
    <location>
        <begin position="59"/>
        <end position="79"/>
    </location>
</feature>
<organism evidence="2 3">
    <name type="scientific">Peribacillus muralis</name>
    <dbReference type="NCBI Taxonomy" id="264697"/>
    <lineage>
        <taxon>Bacteria</taxon>
        <taxon>Bacillati</taxon>
        <taxon>Bacillota</taxon>
        <taxon>Bacilli</taxon>
        <taxon>Bacillales</taxon>
        <taxon>Bacillaceae</taxon>
        <taxon>Peribacillus</taxon>
    </lineage>
</organism>
<feature type="transmembrane region" description="Helical" evidence="1">
    <location>
        <begin position="33"/>
        <end position="53"/>
    </location>
</feature>
<dbReference type="AlphaFoldDB" id="A0A1B3XQF5"/>
<dbReference type="Pfam" id="PF17370">
    <property type="entry name" value="DUF5392"/>
    <property type="match status" value="1"/>
</dbReference>
<dbReference type="RefSeq" id="WP_064462906.1">
    <property type="nucleotide sequence ID" value="NZ_CP017080.1"/>
</dbReference>
<gene>
    <name evidence="2" type="ORF">ABE28_013840</name>
</gene>
<keyword evidence="1" id="KW-0472">Membrane</keyword>
<keyword evidence="3" id="KW-1185">Reference proteome</keyword>
<accession>A0A1B3XQF5</accession>
<keyword evidence="1" id="KW-1133">Transmembrane helix</keyword>
<proteinExistence type="predicted"/>
<reference evidence="2 3" key="1">
    <citation type="submission" date="2016-08" db="EMBL/GenBank/DDBJ databases">
        <title>Complete genome sequence of Bacillus muralis G25-68, a strain with toxicity to nematodes.</title>
        <authorList>
            <person name="Zheng Z."/>
        </authorList>
    </citation>
    <scope>NUCLEOTIDE SEQUENCE [LARGE SCALE GENOMIC DNA]</scope>
    <source>
        <strain evidence="2 3">G25-68</strain>
    </source>
</reference>
<keyword evidence="1" id="KW-0812">Transmembrane</keyword>
<dbReference type="Proteomes" id="UP000077926">
    <property type="component" value="Chromosome"/>
</dbReference>
<evidence type="ECO:0000256" key="1">
    <source>
        <dbReference type="SAM" id="Phobius"/>
    </source>
</evidence>
<evidence type="ECO:0000313" key="2">
    <source>
        <dbReference type="EMBL" id="AOH55435.1"/>
    </source>
</evidence>
<dbReference type="OrthoDB" id="2451415at2"/>
<sequence length="149" mass="17419">MNIKLTNIPSFMQAELDQLQENLSPMLKKSMKYGLLSTAMIGFSVINLFFLFFNNESLSISNIALGIYALIGAIGFALLKENKHNQKEIAKMSRTYMLDRMKKSRYVTEARKSNYYKKVNEQPLYAMNVFFEFLAEEQQRKDQSFHNEF</sequence>